<accession>A0ABY7YPI7</accession>
<evidence type="ECO:0000313" key="1">
    <source>
        <dbReference type="EMBL" id="WDR03102.1"/>
    </source>
</evidence>
<organism evidence="1 2">
    <name type="scientific">Devosia algicola</name>
    <dbReference type="NCBI Taxonomy" id="3026418"/>
    <lineage>
        <taxon>Bacteria</taxon>
        <taxon>Pseudomonadati</taxon>
        <taxon>Pseudomonadota</taxon>
        <taxon>Alphaproteobacteria</taxon>
        <taxon>Hyphomicrobiales</taxon>
        <taxon>Devosiaceae</taxon>
        <taxon>Devosia</taxon>
    </lineage>
</organism>
<reference evidence="1 2" key="1">
    <citation type="submission" date="2023-02" db="EMBL/GenBank/DDBJ databases">
        <title>Devosia algicola sp. nov., isolated from the phycosphere of marine algae.</title>
        <authorList>
            <person name="Kim J.M."/>
            <person name="Lee J.K."/>
            <person name="Choi B.J."/>
            <person name="Bayburt H."/>
            <person name="Jeon C.O."/>
        </authorList>
    </citation>
    <scope>NUCLEOTIDE SEQUENCE [LARGE SCALE GENOMIC DNA]</scope>
    <source>
        <strain evidence="1 2">G20-9</strain>
    </source>
</reference>
<dbReference type="Gene3D" id="3.40.50.150">
    <property type="entry name" value="Vaccinia Virus protein VP39"/>
    <property type="match status" value="1"/>
</dbReference>
<dbReference type="PRINTS" id="PR00507">
    <property type="entry name" value="N12N6MTFRASE"/>
</dbReference>
<dbReference type="RefSeq" id="WP_282219504.1">
    <property type="nucleotide sequence ID" value="NZ_CP118246.1"/>
</dbReference>
<dbReference type="EMBL" id="CP118246">
    <property type="protein sequence ID" value="WDR03102.1"/>
    <property type="molecule type" value="Genomic_DNA"/>
</dbReference>
<dbReference type="SUPFAM" id="SSF53335">
    <property type="entry name" value="S-adenosyl-L-methionine-dependent methyltransferases"/>
    <property type="match status" value="1"/>
</dbReference>
<protein>
    <recommendedName>
        <fullName evidence="3">DNA methylase adenine-specific domain-containing protein</fullName>
    </recommendedName>
</protein>
<dbReference type="InterPro" id="IPR029063">
    <property type="entry name" value="SAM-dependent_MTases_sf"/>
</dbReference>
<name>A0ABY7YPI7_9HYPH</name>
<sequence>MNGLASTRWKSEQAHGHWLGLIDQAILAAETAELELSRQGGSDPSQQRKASGSYYTPADVAGHFWDLFFRHHRICDLNSLLTFISSTELVEPSAGSGMFVFSFLKKAALLGATPESLANLRFHVVDINLAALRFFSENLREIERALGVGFDGIGPDQSDFLEWVNTSAFTNVVFVGNPPFVANPRGARWRNLYADFVEAMLSYRGIKGVSLIVPLSVCFSRDYADLRAAVRTAGMGISASSYDNIPDYLFKAGKPDSTNTNRANSQRCTILNLGGPDPMLREASPLLSWLTAERPTLLSTVPTFRPFSNDDPSGQIPRPASDALADYMHDASDARPFRTFLSKIGKPVFSVGGVARNYIGIRDYEAAGAGCIPIKTHSEEERGLVLQILSSKLFYDYWRTYGDGFHVTVDLIERFPVTDTLARRLESNVNLARQVWACRGSFAKEKLNSGRVIRSYDFRAAFEKA</sequence>
<keyword evidence="2" id="KW-1185">Reference proteome</keyword>
<gene>
    <name evidence="1" type="ORF">PSQ19_02550</name>
</gene>
<evidence type="ECO:0008006" key="3">
    <source>
        <dbReference type="Google" id="ProtNLM"/>
    </source>
</evidence>
<evidence type="ECO:0000313" key="2">
    <source>
        <dbReference type="Proteomes" id="UP001220530"/>
    </source>
</evidence>
<proteinExistence type="predicted"/>
<dbReference type="Proteomes" id="UP001220530">
    <property type="component" value="Chromosome"/>
</dbReference>